<proteinExistence type="predicted"/>
<name>A0A8J6NLT4_9BACT</name>
<keyword evidence="1" id="KW-0812">Transmembrane</keyword>
<sequence>MNQKNQKKSRRLKELGFWIILLLFFISELFLYTWCRVQCVAIGYEISKIAYRQKEITALRNNLKIELASLKSPARIAEIAKSRLGLTMPTPEQLILIP</sequence>
<keyword evidence="1" id="KW-0472">Membrane</keyword>
<dbReference type="Pfam" id="PF04977">
    <property type="entry name" value="DivIC"/>
    <property type="match status" value="1"/>
</dbReference>
<feature type="transmembrane region" description="Helical" evidence="1">
    <location>
        <begin position="15"/>
        <end position="34"/>
    </location>
</feature>
<dbReference type="InterPro" id="IPR007060">
    <property type="entry name" value="FtsL/DivIC"/>
</dbReference>
<comment type="caution">
    <text evidence="2">The sequence shown here is derived from an EMBL/GenBank/DDBJ whole genome shotgun (WGS) entry which is preliminary data.</text>
</comment>
<dbReference type="GO" id="GO:0051301">
    <property type="term" value="P:cell division"/>
    <property type="evidence" value="ECO:0007669"/>
    <property type="project" value="UniProtKB-KW"/>
</dbReference>
<dbReference type="Proteomes" id="UP000603434">
    <property type="component" value="Unassembled WGS sequence"/>
</dbReference>
<keyword evidence="2" id="KW-0132">Cell division</keyword>
<reference evidence="2 3" key="1">
    <citation type="submission" date="2020-08" db="EMBL/GenBank/DDBJ databases">
        <title>Bridging the membrane lipid divide: bacteria of the FCB group superphylum have the potential to synthesize archaeal ether lipids.</title>
        <authorList>
            <person name="Villanueva L."/>
            <person name="Von Meijenfeldt F.A.B."/>
            <person name="Westbye A.B."/>
            <person name="Yadav S."/>
            <person name="Hopmans E.C."/>
            <person name="Dutilh B.E."/>
            <person name="Sinninghe Damste J.S."/>
        </authorList>
    </citation>
    <scope>NUCLEOTIDE SEQUENCE [LARGE SCALE GENOMIC DNA]</scope>
    <source>
        <strain evidence="2">NIOZ-UU30</strain>
    </source>
</reference>
<organism evidence="2 3">
    <name type="scientific">Candidatus Desulfatibia profunda</name>
    <dbReference type="NCBI Taxonomy" id="2841695"/>
    <lineage>
        <taxon>Bacteria</taxon>
        <taxon>Pseudomonadati</taxon>
        <taxon>Thermodesulfobacteriota</taxon>
        <taxon>Desulfobacteria</taxon>
        <taxon>Desulfobacterales</taxon>
        <taxon>Desulfobacterales incertae sedis</taxon>
        <taxon>Candidatus Desulfatibia</taxon>
    </lineage>
</organism>
<keyword evidence="1" id="KW-1133">Transmembrane helix</keyword>
<gene>
    <name evidence="2" type="ORF">H8E23_07290</name>
</gene>
<protein>
    <submittedName>
        <fullName evidence="2">Cell division protein FtsL</fullName>
    </submittedName>
</protein>
<keyword evidence="2" id="KW-0131">Cell cycle</keyword>
<dbReference type="AlphaFoldDB" id="A0A8J6NLT4"/>
<dbReference type="EMBL" id="JACNJH010000125">
    <property type="protein sequence ID" value="MBC8361185.1"/>
    <property type="molecule type" value="Genomic_DNA"/>
</dbReference>
<evidence type="ECO:0000313" key="3">
    <source>
        <dbReference type="Proteomes" id="UP000603434"/>
    </source>
</evidence>
<evidence type="ECO:0000256" key="1">
    <source>
        <dbReference type="SAM" id="Phobius"/>
    </source>
</evidence>
<evidence type="ECO:0000313" key="2">
    <source>
        <dbReference type="EMBL" id="MBC8361185.1"/>
    </source>
</evidence>
<accession>A0A8J6NLT4</accession>